<dbReference type="RefSeq" id="WP_056035168.1">
    <property type="nucleotide sequence ID" value="NZ_CP016808.1"/>
</dbReference>
<keyword evidence="6 7" id="KW-0472">Membrane</keyword>
<evidence type="ECO:0000256" key="1">
    <source>
        <dbReference type="ARBA" id="ARBA00004651"/>
    </source>
</evidence>
<evidence type="ECO:0000256" key="7">
    <source>
        <dbReference type="RuleBase" id="RU363032"/>
    </source>
</evidence>
<dbReference type="PROSITE" id="PS50928">
    <property type="entry name" value="ABC_TM1"/>
    <property type="match status" value="1"/>
</dbReference>
<dbReference type="InterPro" id="IPR035906">
    <property type="entry name" value="MetI-like_sf"/>
</dbReference>
<dbReference type="EMBL" id="CP016808">
    <property type="protein sequence ID" value="ANY66440.1"/>
    <property type="molecule type" value="Genomic_DNA"/>
</dbReference>
<comment type="similarity">
    <text evidence="7">Belongs to the binding-protein-dependent transport system permease family.</text>
</comment>
<evidence type="ECO:0000256" key="5">
    <source>
        <dbReference type="ARBA" id="ARBA00022989"/>
    </source>
</evidence>
<keyword evidence="2 7" id="KW-0813">Transport</keyword>
<keyword evidence="4 7" id="KW-0812">Transmembrane</keyword>
<feature type="transmembrane region" description="Helical" evidence="7">
    <location>
        <begin position="244"/>
        <end position="265"/>
    </location>
</feature>
<feature type="transmembrane region" description="Helical" evidence="7">
    <location>
        <begin position="185"/>
        <end position="210"/>
    </location>
</feature>
<feature type="transmembrane region" description="Helical" evidence="7">
    <location>
        <begin position="144"/>
        <end position="164"/>
    </location>
</feature>
<keyword evidence="3" id="KW-1003">Cell membrane</keyword>
<evidence type="ECO:0000256" key="3">
    <source>
        <dbReference type="ARBA" id="ARBA00022475"/>
    </source>
</evidence>
<gene>
    <name evidence="9" type="ORF">BBD42_08185</name>
</gene>
<dbReference type="SUPFAM" id="SSF161098">
    <property type="entry name" value="MetI-like"/>
    <property type="match status" value="1"/>
</dbReference>
<comment type="subcellular location">
    <subcellularLocation>
        <location evidence="1 7">Cell membrane</location>
        <topology evidence="1 7">Multi-pass membrane protein</topology>
    </subcellularLocation>
</comment>
<reference evidence="9" key="1">
    <citation type="submission" date="2016-08" db="EMBL/GenBank/DDBJ databases">
        <title>Complete Genome Seqeunce of Paenibacillus sp. BIHB 4019 from tea rhizoplane.</title>
        <authorList>
            <person name="Thakur R."/>
            <person name="Swarnkar M.K."/>
            <person name="Gulati A."/>
        </authorList>
    </citation>
    <scope>NUCLEOTIDE SEQUENCE [LARGE SCALE GENOMIC DNA]</scope>
    <source>
        <strain evidence="9">BIHB4019</strain>
    </source>
</reference>
<dbReference type="GO" id="GO:0055085">
    <property type="term" value="P:transmembrane transport"/>
    <property type="evidence" value="ECO:0007669"/>
    <property type="project" value="InterPro"/>
</dbReference>
<proteinExistence type="inferred from homology"/>
<dbReference type="CDD" id="cd06261">
    <property type="entry name" value="TM_PBP2"/>
    <property type="match status" value="1"/>
</dbReference>
<dbReference type="InterPro" id="IPR000515">
    <property type="entry name" value="MetI-like"/>
</dbReference>
<dbReference type="Pfam" id="PF00528">
    <property type="entry name" value="BPD_transp_1"/>
    <property type="match status" value="1"/>
</dbReference>
<feature type="domain" description="ABC transmembrane type-1" evidence="8">
    <location>
        <begin position="73"/>
        <end position="265"/>
    </location>
</feature>
<dbReference type="PANTHER" id="PTHR43744">
    <property type="entry name" value="ABC TRANSPORTER PERMEASE PROTEIN MG189-RELATED-RELATED"/>
    <property type="match status" value="1"/>
</dbReference>
<protein>
    <submittedName>
        <fullName evidence="9">Sugar ABC transporter permease</fullName>
    </submittedName>
</protein>
<evidence type="ECO:0000256" key="4">
    <source>
        <dbReference type="ARBA" id="ARBA00022692"/>
    </source>
</evidence>
<feature type="transmembrane region" description="Helical" evidence="7">
    <location>
        <begin position="72"/>
        <end position="96"/>
    </location>
</feature>
<feature type="transmembrane region" description="Helical" evidence="7">
    <location>
        <begin position="108"/>
        <end position="132"/>
    </location>
</feature>
<dbReference type="Gene3D" id="1.10.3720.10">
    <property type="entry name" value="MetI-like"/>
    <property type="match status" value="1"/>
</dbReference>
<evidence type="ECO:0000256" key="6">
    <source>
        <dbReference type="ARBA" id="ARBA00023136"/>
    </source>
</evidence>
<feature type="transmembrane region" description="Helical" evidence="7">
    <location>
        <begin position="12"/>
        <end position="31"/>
    </location>
</feature>
<evidence type="ECO:0000259" key="8">
    <source>
        <dbReference type="PROSITE" id="PS50928"/>
    </source>
</evidence>
<keyword evidence="5 7" id="KW-1133">Transmembrane helix</keyword>
<evidence type="ECO:0000256" key="2">
    <source>
        <dbReference type="ARBA" id="ARBA00022448"/>
    </source>
</evidence>
<dbReference type="PANTHER" id="PTHR43744:SF6">
    <property type="entry name" value="ABC TRANSPORTER PERMEASE PROTEIN YESQ-RELATED"/>
    <property type="match status" value="1"/>
</dbReference>
<dbReference type="AlphaFoldDB" id="A0A1B2DFF5"/>
<accession>A0A1B2DFF5</accession>
<sequence length="279" mass="31922">MTNRMKYGQVLRHVPIIVMGLLMIYPVLWLISSSFKPNQLIFSDPGIWPSSFTLENYVNGWRGFQGISFSRFFANSFAISLTSVLGNAITCSLAAFAFARLTFKFSKLWFSLMLVTIMLPYHVTLVPQYVIFNELHWINTYYPLVLPKWLATDSFFILLMVQFIRGIPRELDESATIDGCSQKQIYFRIILPLLVPALITTAIFTFIWTWDDFFSQMIYLSDIRLFTVQLGIRALFDPSGSSDWGALLAMSALSLLPITAVFLTFQRYFLEGIATTGLK</sequence>
<organism evidence="9">
    <name type="scientific">Paenibacillus sp. BIHB 4019</name>
    <dbReference type="NCBI Taxonomy" id="1870819"/>
    <lineage>
        <taxon>Bacteria</taxon>
        <taxon>Bacillati</taxon>
        <taxon>Bacillota</taxon>
        <taxon>Bacilli</taxon>
        <taxon>Bacillales</taxon>
        <taxon>Paenibacillaceae</taxon>
        <taxon>Paenibacillus</taxon>
    </lineage>
</organism>
<dbReference type="GO" id="GO:0005886">
    <property type="term" value="C:plasma membrane"/>
    <property type="evidence" value="ECO:0007669"/>
    <property type="project" value="UniProtKB-SubCell"/>
</dbReference>
<name>A0A1B2DFF5_9BACL</name>
<evidence type="ECO:0000313" key="9">
    <source>
        <dbReference type="EMBL" id="ANY66440.1"/>
    </source>
</evidence>